<dbReference type="SUPFAM" id="SSF81296">
    <property type="entry name" value="E set domains"/>
    <property type="match status" value="1"/>
</dbReference>
<dbReference type="PANTHER" id="PTHR10980">
    <property type="entry name" value="RHO GDP-DISSOCIATION INHIBITOR"/>
    <property type="match status" value="1"/>
</dbReference>
<dbReference type="GO" id="GO:0005096">
    <property type="term" value="F:GTPase activator activity"/>
    <property type="evidence" value="ECO:0007669"/>
    <property type="project" value="UniProtKB-KW"/>
</dbReference>
<accession>A0A7J7JA70</accession>
<keyword evidence="4" id="KW-0963">Cytoplasm</keyword>
<dbReference type="Gene3D" id="2.70.50.30">
    <property type="entry name" value="Coagulation Factor XIII, subunit A, domain 1"/>
    <property type="match status" value="1"/>
</dbReference>
<dbReference type="InterPro" id="IPR000406">
    <property type="entry name" value="Rho_GDI"/>
</dbReference>
<evidence type="ECO:0000256" key="4">
    <source>
        <dbReference type="ARBA" id="ARBA00022490"/>
    </source>
</evidence>
<evidence type="ECO:0000256" key="1">
    <source>
        <dbReference type="ARBA" id="ARBA00004496"/>
    </source>
</evidence>
<reference evidence="5" key="1">
    <citation type="submission" date="2020-06" db="EMBL/GenBank/DDBJ databases">
        <title>Draft genome of Bugula neritina, a colonial animal packing powerful symbionts and potential medicines.</title>
        <authorList>
            <person name="Rayko M."/>
        </authorList>
    </citation>
    <scope>NUCLEOTIDE SEQUENCE [LARGE SCALE GENOMIC DNA]</scope>
    <source>
        <strain evidence="5">Kwan_BN1</strain>
    </source>
</reference>
<keyword evidence="3" id="KW-0343">GTPase activation</keyword>
<organism evidence="5 6">
    <name type="scientific">Bugula neritina</name>
    <name type="common">Brown bryozoan</name>
    <name type="synonym">Sertularia neritina</name>
    <dbReference type="NCBI Taxonomy" id="10212"/>
    <lineage>
        <taxon>Eukaryota</taxon>
        <taxon>Metazoa</taxon>
        <taxon>Spiralia</taxon>
        <taxon>Lophotrochozoa</taxon>
        <taxon>Bryozoa</taxon>
        <taxon>Gymnolaemata</taxon>
        <taxon>Cheilostomatida</taxon>
        <taxon>Flustrina</taxon>
        <taxon>Buguloidea</taxon>
        <taxon>Bugulidae</taxon>
        <taxon>Bugula</taxon>
    </lineage>
</organism>
<dbReference type="GO" id="GO:0005829">
    <property type="term" value="C:cytosol"/>
    <property type="evidence" value="ECO:0007669"/>
    <property type="project" value="TreeGrafter"/>
</dbReference>
<evidence type="ECO:0000313" key="6">
    <source>
        <dbReference type="Proteomes" id="UP000593567"/>
    </source>
</evidence>
<evidence type="ECO:0000313" key="5">
    <source>
        <dbReference type="EMBL" id="KAF6022521.1"/>
    </source>
</evidence>
<dbReference type="PRINTS" id="PR00492">
    <property type="entry name" value="RHOGDI"/>
</dbReference>
<comment type="caution">
    <text evidence="5">The sequence shown here is derived from an EMBL/GenBank/DDBJ whole genome shotgun (WGS) entry which is preliminary data.</text>
</comment>
<name>A0A7J7JA70_BUGNE</name>
<proteinExistence type="inferred from homology"/>
<dbReference type="PANTHER" id="PTHR10980:SF3">
    <property type="entry name" value="LD16419P"/>
    <property type="match status" value="1"/>
</dbReference>
<comment type="similarity">
    <text evidence="2">Belongs to the Rho GDI family.</text>
</comment>
<dbReference type="GO" id="GO:0016020">
    <property type="term" value="C:membrane"/>
    <property type="evidence" value="ECO:0007669"/>
    <property type="project" value="TreeGrafter"/>
</dbReference>
<dbReference type="Proteomes" id="UP000593567">
    <property type="component" value="Unassembled WGS sequence"/>
</dbReference>
<dbReference type="InterPro" id="IPR024792">
    <property type="entry name" value="RhoGDI_dom_sf"/>
</dbReference>
<evidence type="ECO:0000256" key="3">
    <source>
        <dbReference type="ARBA" id="ARBA00022468"/>
    </source>
</evidence>
<comment type="subcellular location">
    <subcellularLocation>
        <location evidence="1">Cytoplasm</location>
    </subcellularLocation>
</comment>
<dbReference type="GO" id="GO:0005094">
    <property type="term" value="F:Rho GDP-dissociation inhibitor activity"/>
    <property type="evidence" value="ECO:0007669"/>
    <property type="project" value="InterPro"/>
</dbReference>
<evidence type="ECO:0000256" key="2">
    <source>
        <dbReference type="ARBA" id="ARBA00009758"/>
    </source>
</evidence>
<protein>
    <submittedName>
        <fullName evidence="5">ARHGDIA</fullName>
    </submittedName>
</protein>
<dbReference type="AlphaFoldDB" id="A0A7J7JA70"/>
<dbReference type="InterPro" id="IPR014756">
    <property type="entry name" value="Ig_E-set"/>
</dbReference>
<dbReference type="FunFam" id="2.70.50.30:FF:000004">
    <property type="entry name" value="Rho GDP-dissociation inhibitor 1"/>
    <property type="match status" value="1"/>
</dbReference>
<gene>
    <name evidence="5" type="ORF">EB796_019175</name>
</gene>
<dbReference type="Pfam" id="PF02115">
    <property type="entry name" value="Rho_GDI"/>
    <property type="match status" value="1"/>
</dbReference>
<dbReference type="EMBL" id="VXIV02002842">
    <property type="protein sequence ID" value="KAF6022521.1"/>
    <property type="molecule type" value="Genomic_DNA"/>
</dbReference>
<dbReference type="OrthoDB" id="1683373at2759"/>
<dbReference type="GO" id="GO:0007266">
    <property type="term" value="P:Rho protein signal transduction"/>
    <property type="evidence" value="ECO:0007669"/>
    <property type="project" value="InterPro"/>
</dbReference>
<sequence length="160" mass="18100">MAEADDCVSVVNAETSSAVFWPEDPRTVMVQSMSFVVEGREDYTFDLSGDVSSLEDQSFIMKEGTAYNIRINFCVQREIASGLRLRITTARKGINVDKQSYMVGCYGPKGEVQTYLTPVAEAPSGMIARGSYKMTCSFLDDDKKMHLRWSFRMDVKKDWE</sequence>
<keyword evidence="6" id="KW-1185">Reference proteome</keyword>